<dbReference type="InterPro" id="IPR013103">
    <property type="entry name" value="RVT_2"/>
</dbReference>
<dbReference type="Gramene" id="Solyc12g062425.1.1">
    <property type="protein sequence ID" value="Solyc12g062425.1.1"/>
    <property type="gene ID" value="Solyc12g062425.1"/>
</dbReference>
<evidence type="ECO:0000259" key="1">
    <source>
        <dbReference type="Pfam" id="PF07727"/>
    </source>
</evidence>
<proteinExistence type="predicted"/>
<feature type="domain" description="Reverse transcriptase Ty1/copia-type" evidence="1">
    <location>
        <begin position="1"/>
        <end position="68"/>
    </location>
</feature>
<dbReference type="STRING" id="4081.A0A3Q7JBL6"/>
<accession>A0A3Q7JBL6</accession>
<dbReference type="InParanoid" id="A0A3Q7JBL6"/>
<evidence type="ECO:0000313" key="2">
    <source>
        <dbReference type="EnsemblPlants" id="Solyc12g062425.1.1"/>
    </source>
</evidence>
<name>A0A3Q7JBL6_SOLLC</name>
<dbReference type="Proteomes" id="UP000004994">
    <property type="component" value="Chromosome 12"/>
</dbReference>
<dbReference type="AlphaFoldDB" id="A0A3Q7JBL6"/>
<dbReference type="PANTHER" id="PTHR11439">
    <property type="entry name" value="GAG-POL-RELATED RETROTRANSPOSON"/>
    <property type="match status" value="1"/>
</dbReference>
<keyword evidence="3" id="KW-1185">Reference proteome</keyword>
<reference evidence="2" key="2">
    <citation type="submission" date="2019-01" db="UniProtKB">
        <authorList>
            <consortium name="EnsemblPlants"/>
        </authorList>
    </citation>
    <scope>IDENTIFICATION</scope>
    <source>
        <strain evidence="2">cv. Heinz 1706</strain>
    </source>
</reference>
<dbReference type="Pfam" id="PF07727">
    <property type="entry name" value="RVT_2"/>
    <property type="match status" value="1"/>
</dbReference>
<dbReference type="EnsemblPlants" id="Solyc12g062425.1.1">
    <property type="protein sequence ID" value="Solyc12g062425.1.1"/>
    <property type="gene ID" value="Solyc12g062425.1"/>
</dbReference>
<sequence length="135" mass="15352">MFITRSSLKLIQDTKRALQQAFKMKDLGELKYFLRIEFTISNVGILMLQRKYALELIFDAGMTTVKPAVHGLVVAFCDADWASCLLSRKSVIGYMVKVCQSSVSWKAKKHTTTSKRLVEAKYKSLSSTFQINVVY</sequence>
<dbReference type="PANTHER" id="PTHR11439:SF466">
    <property type="entry name" value="CCHC-TYPE DOMAIN-CONTAINING PROTEIN"/>
    <property type="match status" value="1"/>
</dbReference>
<organism evidence="2">
    <name type="scientific">Solanum lycopersicum</name>
    <name type="common">Tomato</name>
    <name type="synonym">Lycopersicon esculentum</name>
    <dbReference type="NCBI Taxonomy" id="4081"/>
    <lineage>
        <taxon>Eukaryota</taxon>
        <taxon>Viridiplantae</taxon>
        <taxon>Streptophyta</taxon>
        <taxon>Embryophyta</taxon>
        <taxon>Tracheophyta</taxon>
        <taxon>Spermatophyta</taxon>
        <taxon>Magnoliopsida</taxon>
        <taxon>eudicotyledons</taxon>
        <taxon>Gunneridae</taxon>
        <taxon>Pentapetalae</taxon>
        <taxon>asterids</taxon>
        <taxon>lamiids</taxon>
        <taxon>Solanales</taxon>
        <taxon>Solanaceae</taxon>
        <taxon>Solanoideae</taxon>
        <taxon>Solaneae</taxon>
        <taxon>Solanum</taxon>
        <taxon>Solanum subgen. Lycopersicon</taxon>
    </lineage>
</organism>
<evidence type="ECO:0000313" key="3">
    <source>
        <dbReference type="Proteomes" id="UP000004994"/>
    </source>
</evidence>
<protein>
    <recommendedName>
        <fullName evidence="1">Reverse transcriptase Ty1/copia-type domain-containing protein</fullName>
    </recommendedName>
</protein>
<reference evidence="2" key="1">
    <citation type="journal article" date="2012" name="Nature">
        <title>The tomato genome sequence provides insights into fleshy fruit evolution.</title>
        <authorList>
            <consortium name="Tomato Genome Consortium"/>
        </authorList>
    </citation>
    <scope>NUCLEOTIDE SEQUENCE [LARGE SCALE GENOMIC DNA]</scope>
    <source>
        <strain evidence="2">cv. Heinz 1706</strain>
    </source>
</reference>